<proteinExistence type="predicted"/>
<sequence>MSGTLPLAGSQLLSSPDDTRTGGVYQRRSLTGACLAHALHDGYTDLLYVLLPVWQSEFGLSYAGVAAMRSLYYGTMGGLQVPADRLVARWPIRMALVLSTLVAAAGFGVMALTGSFWGLCAGLALAGIGSSIQHPRGSLLVTQAYGNAARGPLGIYNFSGDLGKAVFPVVVALLLGLLAWRTVGGLMALVGVAVAAALLPVLPRRIAVRQDKAGARAGTGDRRGFRLLLAVGALDTATRMGYLLFLPFLLHAKGGDQAMVGLSLALVFAGGALGKAACGWLGARLGVVRSVVATELATALLIAVTIPLPLTATLAVLPVIGVFLNGTSSVLYGTVPELAPSGDVGRAFALFYTAVIGSGGLAPIAYGALADRTGETVGVLAAALTALAIVPLVLVLGRALSAIGAREEA</sequence>
<evidence type="ECO:0000313" key="8">
    <source>
        <dbReference type="Proteomes" id="UP000321258"/>
    </source>
</evidence>
<evidence type="ECO:0000256" key="5">
    <source>
        <dbReference type="SAM" id="Phobius"/>
    </source>
</evidence>
<feature type="transmembrane region" description="Helical" evidence="5">
    <location>
        <begin position="347"/>
        <end position="370"/>
    </location>
</feature>
<evidence type="ECO:0000256" key="3">
    <source>
        <dbReference type="ARBA" id="ARBA00023136"/>
    </source>
</evidence>
<dbReference type="GO" id="GO:0022857">
    <property type="term" value="F:transmembrane transporter activity"/>
    <property type="evidence" value="ECO:0007669"/>
    <property type="project" value="InterPro"/>
</dbReference>
<dbReference type="EMBL" id="BJZT01000043">
    <property type="protein sequence ID" value="GEP01451.1"/>
    <property type="molecule type" value="Genomic_DNA"/>
</dbReference>
<evidence type="ECO:0000256" key="2">
    <source>
        <dbReference type="ARBA" id="ARBA00022989"/>
    </source>
</evidence>
<evidence type="ECO:0000256" key="1">
    <source>
        <dbReference type="ARBA" id="ARBA00022692"/>
    </source>
</evidence>
<dbReference type="PROSITE" id="PS50850">
    <property type="entry name" value="MFS"/>
    <property type="match status" value="1"/>
</dbReference>
<dbReference type="PANTHER" id="PTHR43129">
    <property type="entry name" value="FOSMIDOMYCIN RESISTANCE PROTEIN"/>
    <property type="match status" value="1"/>
</dbReference>
<feature type="transmembrane region" description="Helical" evidence="5">
    <location>
        <begin position="224"/>
        <end position="245"/>
    </location>
</feature>
<evidence type="ECO:0000259" key="6">
    <source>
        <dbReference type="PROSITE" id="PS50850"/>
    </source>
</evidence>
<protein>
    <submittedName>
        <fullName evidence="7">MFS transporter</fullName>
    </submittedName>
</protein>
<dbReference type="GO" id="GO:0005886">
    <property type="term" value="C:plasma membrane"/>
    <property type="evidence" value="ECO:0007669"/>
    <property type="project" value="TreeGrafter"/>
</dbReference>
<feature type="transmembrane region" description="Helical" evidence="5">
    <location>
        <begin position="95"/>
        <end position="128"/>
    </location>
</feature>
<name>A0A512IUS5_9HYPH</name>
<gene>
    <name evidence="7" type="ORF">MHA02_38380</name>
</gene>
<dbReference type="PANTHER" id="PTHR43129:SF1">
    <property type="entry name" value="FOSMIDOMYCIN RESISTANCE PROTEIN"/>
    <property type="match status" value="1"/>
</dbReference>
<dbReference type="InterPro" id="IPR036259">
    <property type="entry name" value="MFS_trans_sf"/>
</dbReference>
<organism evidence="7 8">
    <name type="scientific">Methylobacterium haplocladii</name>
    <dbReference type="NCBI Taxonomy" id="1176176"/>
    <lineage>
        <taxon>Bacteria</taxon>
        <taxon>Pseudomonadati</taxon>
        <taxon>Pseudomonadota</taxon>
        <taxon>Alphaproteobacteria</taxon>
        <taxon>Hyphomicrobiales</taxon>
        <taxon>Methylobacteriaceae</taxon>
        <taxon>Methylobacterium</taxon>
    </lineage>
</organism>
<keyword evidence="2 5" id="KW-1133">Transmembrane helix</keyword>
<reference evidence="7 8" key="1">
    <citation type="submission" date="2019-07" db="EMBL/GenBank/DDBJ databases">
        <title>Whole genome shotgun sequence of Methylobacterium haplocladii NBRC 107714.</title>
        <authorList>
            <person name="Hosoyama A."/>
            <person name="Uohara A."/>
            <person name="Ohji S."/>
            <person name="Ichikawa N."/>
        </authorList>
    </citation>
    <scope>NUCLEOTIDE SEQUENCE [LARGE SCALE GENOMIC DNA]</scope>
    <source>
        <strain evidence="7 8">NBRC 107714</strain>
    </source>
</reference>
<dbReference type="Gene3D" id="1.20.1250.20">
    <property type="entry name" value="MFS general substrate transporter like domains"/>
    <property type="match status" value="1"/>
</dbReference>
<dbReference type="InterPro" id="IPR020846">
    <property type="entry name" value="MFS_dom"/>
</dbReference>
<dbReference type="Pfam" id="PF07690">
    <property type="entry name" value="MFS_1"/>
    <property type="match status" value="2"/>
</dbReference>
<dbReference type="SUPFAM" id="SSF103473">
    <property type="entry name" value="MFS general substrate transporter"/>
    <property type="match status" value="1"/>
</dbReference>
<feature type="domain" description="Major facilitator superfamily (MFS) profile" evidence="6">
    <location>
        <begin position="29"/>
        <end position="400"/>
    </location>
</feature>
<feature type="transmembrane region" description="Helical" evidence="5">
    <location>
        <begin position="186"/>
        <end position="203"/>
    </location>
</feature>
<dbReference type="InterPro" id="IPR011701">
    <property type="entry name" value="MFS"/>
</dbReference>
<feature type="transmembrane region" description="Helical" evidence="5">
    <location>
        <begin position="376"/>
        <end position="396"/>
    </location>
</feature>
<evidence type="ECO:0000256" key="4">
    <source>
        <dbReference type="SAM" id="MobiDB-lite"/>
    </source>
</evidence>
<keyword evidence="3 5" id="KW-0472">Membrane</keyword>
<dbReference type="AlphaFoldDB" id="A0A512IUS5"/>
<feature type="region of interest" description="Disordered" evidence="4">
    <location>
        <begin position="1"/>
        <end position="21"/>
    </location>
</feature>
<comment type="caution">
    <text evidence="7">The sequence shown here is derived from an EMBL/GenBank/DDBJ whole genome shotgun (WGS) entry which is preliminary data.</text>
</comment>
<evidence type="ECO:0000313" key="7">
    <source>
        <dbReference type="EMBL" id="GEP01451.1"/>
    </source>
</evidence>
<accession>A0A512IUS5</accession>
<dbReference type="Proteomes" id="UP000321258">
    <property type="component" value="Unassembled WGS sequence"/>
</dbReference>
<keyword evidence="1 5" id="KW-0812">Transmembrane</keyword>
<keyword evidence="8" id="KW-1185">Reference proteome</keyword>